<evidence type="ECO:0000256" key="14">
    <source>
        <dbReference type="ARBA" id="ARBA00023180"/>
    </source>
</evidence>
<evidence type="ECO:0000256" key="1">
    <source>
        <dbReference type="ARBA" id="ARBA00004613"/>
    </source>
</evidence>
<evidence type="ECO:0000256" key="3">
    <source>
        <dbReference type="ARBA" id="ARBA00022525"/>
    </source>
</evidence>
<dbReference type="Gene3D" id="3.40.390.10">
    <property type="entry name" value="Collagenase (Catalytic Domain)"/>
    <property type="match status" value="1"/>
</dbReference>
<keyword evidence="14" id="KW-0325">Glycoprotein</keyword>
<name>A0AAJ6YWT1_9HYME</name>
<feature type="domain" description="CUB" evidence="22">
    <location>
        <begin position="977"/>
        <end position="1089"/>
    </location>
</feature>
<dbReference type="InterPro" id="IPR015446">
    <property type="entry name" value="BMP_1/tolloid-like"/>
</dbReference>
<evidence type="ECO:0000256" key="9">
    <source>
        <dbReference type="ARBA" id="ARBA00022801"/>
    </source>
</evidence>
<feature type="binding site" evidence="16 19">
    <location>
        <position position="438"/>
    </location>
    <ligand>
        <name>Zn(2+)</name>
        <dbReference type="ChEBI" id="CHEBI:29105"/>
        <note>catalytic</note>
    </ligand>
</feature>
<feature type="compositionally biased region" description="Basic residues" evidence="21">
    <location>
        <begin position="266"/>
        <end position="275"/>
    </location>
</feature>
<proteinExistence type="predicted"/>
<dbReference type="SUPFAM" id="SSF49854">
    <property type="entry name" value="Spermadhesin, CUB domain"/>
    <property type="match status" value="5"/>
</dbReference>
<evidence type="ECO:0000256" key="8">
    <source>
        <dbReference type="ARBA" id="ARBA00022737"/>
    </source>
</evidence>
<dbReference type="Pfam" id="PF14670">
    <property type="entry name" value="FXa_inhibition"/>
    <property type="match status" value="1"/>
</dbReference>
<feature type="domain" description="EGF-like" evidence="23">
    <location>
        <begin position="933"/>
        <end position="973"/>
    </location>
</feature>
<comment type="cofactor">
    <cofactor evidence="19 20">
        <name>Zn(2+)</name>
        <dbReference type="ChEBI" id="CHEBI:29105"/>
    </cofactor>
    <text evidence="19 20">Binds 1 zinc ion per subunit.</text>
</comment>
<dbReference type="GeneID" id="105368476"/>
<dbReference type="FunFam" id="2.60.120.290:FF:000005">
    <property type="entry name" value="Procollagen C-endopeptidase enhancer 1"/>
    <property type="match status" value="1"/>
</dbReference>
<evidence type="ECO:0000259" key="22">
    <source>
        <dbReference type="PROSITE" id="PS01180"/>
    </source>
</evidence>
<keyword evidence="9 19" id="KW-0378">Hydrolase</keyword>
<dbReference type="CTD" id="42944"/>
<feature type="domain" description="CUB" evidence="22">
    <location>
        <begin position="543"/>
        <end position="659"/>
    </location>
</feature>
<feature type="domain" description="Peptidase M12A" evidence="24">
    <location>
        <begin position="340"/>
        <end position="541"/>
    </location>
</feature>
<feature type="domain" description="CUB" evidence="22">
    <location>
        <begin position="660"/>
        <end position="773"/>
    </location>
</feature>
<dbReference type="SMART" id="SM00179">
    <property type="entry name" value="EGF_CA"/>
    <property type="match status" value="2"/>
</dbReference>
<dbReference type="RefSeq" id="XP_011505790.1">
    <property type="nucleotide sequence ID" value="XM_011507488.1"/>
</dbReference>
<dbReference type="Pfam" id="PF07645">
    <property type="entry name" value="EGF_CA"/>
    <property type="match status" value="1"/>
</dbReference>
<dbReference type="GO" id="GO:0004222">
    <property type="term" value="F:metalloendopeptidase activity"/>
    <property type="evidence" value="ECO:0007669"/>
    <property type="project" value="UniProtKB-UniRule"/>
</dbReference>
<dbReference type="PROSITE" id="PS01180">
    <property type="entry name" value="CUB"/>
    <property type="match status" value="5"/>
</dbReference>
<keyword evidence="3" id="KW-0964">Secreted</keyword>
<dbReference type="GO" id="GO:0005509">
    <property type="term" value="F:calcium ion binding"/>
    <property type="evidence" value="ECO:0007669"/>
    <property type="project" value="InterPro"/>
</dbReference>
<feature type="active site" evidence="15 19">
    <location>
        <position position="435"/>
    </location>
</feature>
<dbReference type="Pfam" id="PF01400">
    <property type="entry name" value="Astacin"/>
    <property type="match status" value="1"/>
</dbReference>
<sequence length="1227" mass="140252">MKPLFCLTLLLSSSIVWNSSTFFVQSRRYTNAECDECQEANGSLMQRRRRYTVDELLNIKFPNLITGDLDLDICKAGGFLGDIALPNLKYETEWRKQLLNKRFLDELENYREEIFKEGLQIEEEGLNEILNFKHAHNLHHINEDDKKEKENNIKSSARNHNQYQIETTEKDDKATEVKDYGFVFRYLSDDVPEKSMEKYIKNTRLKEIKGLKHGNSEQTLSESIGIIFNRQELIPPKFIEGHKFNVKNLTENDFPSEHFSTAIPQIRKRRYHRRKPPEIRNHLEHRRSKSKYKHKKGRDKASINSNSNQRVQDEQSRLIQSYELQGSAGFRGRLIRKKRAATARKDRVWDHGVIPYEIDGNFSGVHKALFKQAMRHWENFTCVKFVERVAREHPNYIVFTERPCGCCSFVGKRGNGPQAISIGKNCDKFGIVVHELGHVVGFWHEHTRPDRDRHVQIIRENIMTGQEYNFNKLTEDEVNSLGLPYDYDSIMHYAKNTFSKGTYLDTILPMESHGLKRPEIGQRVRLSEGDIAQTNLLYKCQKCGRTFQENSGTFGSPSHPNSSPSSDVERCEWRITATHGERIILNITFLDIFKSDYCRTDYLEIRDGYWHKSAVLGRFCGSGKIPNPVISTSSRMLVTYVTSSRQSGHGGFSADYEAICGGDVKLDGIGHLESPNYPEEYHSSKECIWRLIVPQDYQVALKFQSFEIESHDNCVYDYVEVRDGHVADSPLIGIYCGYKLPPDIRSTSNKLLVKFVSDSSVQKAGFSATFMKEFDECALTDHGCEHECINNLGGYECSCKIGFELHSDGKHCEDACGGVFETSNGTITSPSFPETYPGNKHCFWEIIAPPQYRITLNFTHFDLEGNHVYEQPCEYDWVEISSKLGDDLLKKHGIYCGSKPPPLITSESNSLKIIFSSDNSMQKSGFAALFFTDMDECANNNGDCQHECKNTIGSYHCSCHNGFILHDNGHDCKEGGCKYEITAPSGTITSPNYPDYYPGKKDCVWHFTTTPGHRIKLLFKVFDMEPHQQCAYDHVVIYDGDSPDSQILGRFCGNKEPHPILATGNQMFMVFKSDMSIQKQGFFAQHMTACGGHLTATDHVKYFYSHSRYGSQNYDQKMDCDWIIEAPLGKNVHLNFLSFNLEDENDCKYDWVEVHSGLDTSSPSYGRLCGNSNTTDIISINEALLVRFRTDDTVSKGGFAATYFAYDRPDSEELIGGEDEEEDLSKI</sequence>
<keyword evidence="25" id="KW-1185">Reference proteome</keyword>
<reference evidence="26" key="1">
    <citation type="submission" date="2025-08" db="UniProtKB">
        <authorList>
            <consortium name="RefSeq"/>
        </authorList>
    </citation>
    <scope>IDENTIFICATION</scope>
</reference>
<dbReference type="Gene3D" id="2.10.25.10">
    <property type="entry name" value="Laminin"/>
    <property type="match status" value="2"/>
</dbReference>
<dbReference type="GO" id="GO:0048468">
    <property type="term" value="P:cell development"/>
    <property type="evidence" value="ECO:0007669"/>
    <property type="project" value="UniProtKB-ARBA"/>
</dbReference>
<dbReference type="InterPro" id="IPR018097">
    <property type="entry name" value="EGF_Ca-bd_CS"/>
</dbReference>
<feature type="domain" description="EGF-like" evidence="23">
    <location>
        <begin position="773"/>
        <end position="813"/>
    </location>
</feature>
<dbReference type="PANTHER" id="PTHR24251:SF43">
    <property type="entry name" value="TOLLOID-LIKE PROTEIN 2"/>
    <property type="match status" value="1"/>
</dbReference>
<dbReference type="GO" id="GO:0005615">
    <property type="term" value="C:extracellular space"/>
    <property type="evidence" value="ECO:0007669"/>
    <property type="project" value="UniProtKB-ARBA"/>
</dbReference>
<evidence type="ECO:0000256" key="11">
    <source>
        <dbReference type="ARBA" id="ARBA00023049"/>
    </source>
</evidence>
<dbReference type="SUPFAM" id="SSF55486">
    <property type="entry name" value="Metalloproteases ('zincins'), catalytic domain"/>
    <property type="match status" value="1"/>
</dbReference>
<keyword evidence="12" id="KW-0865">Zymogen</keyword>
<feature type="domain" description="CUB" evidence="22">
    <location>
        <begin position="1090"/>
        <end position="1206"/>
    </location>
</feature>
<evidence type="ECO:0000256" key="17">
    <source>
        <dbReference type="PROSITE-ProRule" id="PRU00059"/>
    </source>
</evidence>
<feature type="disulfide bond" evidence="17">
    <location>
        <begin position="660"/>
        <end position="687"/>
    </location>
</feature>
<keyword evidence="5 19" id="KW-0645">Protease</keyword>
<dbReference type="FunFam" id="2.60.120.290:FF:000004">
    <property type="entry name" value="Metalloendopeptidase"/>
    <property type="match status" value="1"/>
</dbReference>
<organism evidence="25 26">
    <name type="scientific">Ceratosolen solmsi marchali</name>
    <dbReference type="NCBI Taxonomy" id="326594"/>
    <lineage>
        <taxon>Eukaryota</taxon>
        <taxon>Metazoa</taxon>
        <taxon>Ecdysozoa</taxon>
        <taxon>Arthropoda</taxon>
        <taxon>Hexapoda</taxon>
        <taxon>Insecta</taxon>
        <taxon>Pterygota</taxon>
        <taxon>Neoptera</taxon>
        <taxon>Endopterygota</taxon>
        <taxon>Hymenoptera</taxon>
        <taxon>Apocrita</taxon>
        <taxon>Proctotrupomorpha</taxon>
        <taxon>Chalcidoidea</taxon>
        <taxon>Agaonidae</taxon>
        <taxon>Agaoninae</taxon>
        <taxon>Ceratosolen</taxon>
    </lineage>
</organism>
<dbReference type="PROSITE" id="PS01186">
    <property type="entry name" value="EGF_2"/>
    <property type="match status" value="2"/>
</dbReference>
<keyword evidence="2" id="KW-0217">Developmental protein</keyword>
<evidence type="ECO:0000256" key="15">
    <source>
        <dbReference type="PIRSR" id="PIRSR001199-1"/>
    </source>
</evidence>
<dbReference type="GO" id="GO:0008586">
    <property type="term" value="P:imaginal disc-derived wing vein morphogenesis"/>
    <property type="evidence" value="ECO:0007669"/>
    <property type="project" value="UniProtKB-ARBA"/>
</dbReference>
<feature type="compositionally biased region" description="Basic residues" evidence="21">
    <location>
        <begin position="283"/>
        <end position="298"/>
    </location>
</feature>
<dbReference type="SMART" id="SM00042">
    <property type="entry name" value="CUB"/>
    <property type="match status" value="5"/>
</dbReference>
<comment type="subcellular location">
    <subcellularLocation>
        <location evidence="1">Secreted</location>
    </subcellularLocation>
</comment>
<feature type="domain" description="CUB" evidence="22">
    <location>
        <begin position="816"/>
        <end position="933"/>
    </location>
</feature>
<evidence type="ECO:0000256" key="4">
    <source>
        <dbReference type="ARBA" id="ARBA00022536"/>
    </source>
</evidence>
<dbReference type="PROSITE" id="PS00010">
    <property type="entry name" value="ASX_HYDROXYL"/>
    <property type="match status" value="2"/>
</dbReference>
<dbReference type="Proteomes" id="UP000695007">
    <property type="component" value="Unplaced"/>
</dbReference>
<keyword evidence="4 18" id="KW-0245">EGF-like domain</keyword>
<dbReference type="InterPro" id="IPR006026">
    <property type="entry name" value="Peptidase_Metallo"/>
</dbReference>
<dbReference type="FunFam" id="2.60.120.290:FF:000013">
    <property type="entry name" value="Membrane frizzled-related protein"/>
    <property type="match status" value="2"/>
</dbReference>
<evidence type="ECO:0000256" key="7">
    <source>
        <dbReference type="ARBA" id="ARBA00022729"/>
    </source>
</evidence>
<dbReference type="EC" id="3.4.24.-" evidence="20"/>
<feature type="region of interest" description="Disordered" evidence="21">
    <location>
        <begin position="262"/>
        <end position="316"/>
    </location>
</feature>
<evidence type="ECO:0000256" key="19">
    <source>
        <dbReference type="PROSITE-ProRule" id="PRU01211"/>
    </source>
</evidence>
<evidence type="ECO:0000256" key="13">
    <source>
        <dbReference type="ARBA" id="ARBA00023157"/>
    </source>
</evidence>
<dbReference type="AlphaFoldDB" id="A0AAJ6YWT1"/>
<evidence type="ECO:0000256" key="12">
    <source>
        <dbReference type="ARBA" id="ARBA00023145"/>
    </source>
</evidence>
<dbReference type="InterPro" id="IPR000859">
    <property type="entry name" value="CUB_dom"/>
</dbReference>
<dbReference type="SUPFAM" id="SSF57196">
    <property type="entry name" value="EGF/Laminin"/>
    <property type="match status" value="2"/>
</dbReference>
<evidence type="ECO:0000313" key="25">
    <source>
        <dbReference type="Proteomes" id="UP000695007"/>
    </source>
</evidence>
<evidence type="ECO:0000313" key="26">
    <source>
        <dbReference type="RefSeq" id="XP_011505790.1"/>
    </source>
</evidence>
<dbReference type="InterPro" id="IPR035914">
    <property type="entry name" value="Sperma_CUB_dom_sf"/>
</dbReference>
<dbReference type="SMART" id="SM00181">
    <property type="entry name" value="EGF"/>
    <property type="match status" value="2"/>
</dbReference>
<gene>
    <name evidence="26" type="primary">LOC105368476</name>
</gene>
<dbReference type="FunFam" id="2.60.120.290:FF:000052">
    <property type="entry name" value="Metalloendopeptidase"/>
    <property type="match status" value="1"/>
</dbReference>
<dbReference type="PROSITE" id="PS51864">
    <property type="entry name" value="ASTACIN"/>
    <property type="match status" value="1"/>
</dbReference>
<dbReference type="PANTHER" id="PTHR24251">
    <property type="entry name" value="OVOCHYMASE-RELATED"/>
    <property type="match status" value="1"/>
</dbReference>
<dbReference type="InterPro" id="IPR034036">
    <property type="entry name" value="ZnMP_TLD/BMP1"/>
</dbReference>
<dbReference type="InterPro" id="IPR001506">
    <property type="entry name" value="Peptidase_M12A"/>
</dbReference>
<dbReference type="GO" id="GO:0008270">
    <property type="term" value="F:zinc ion binding"/>
    <property type="evidence" value="ECO:0007669"/>
    <property type="project" value="UniProtKB-UniRule"/>
</dbReference>
<evidence type="ECO:0000256" key="18">
    <source>
        <dbReference type="PROSITE-ProRule" id="PRU00076"/>
    </source>
</evidence>
<keyword evidence="10 16" id="KW-0862">Zinc</keyword>
<keyword evidence="6 16" id="KW-0479">Metal-binding</keyword>
<evidence type="ECO:0000259" key="23">
    <source>
        <dbReference type="PROSITE" id="PS50026"/>
    </source>
</evidence>
<dbReference type="Gene3D" id="2.60.120.290">
    <property type="entry name" value="Spermadhesin, CUB domain"/>
    <property type="match status" value="5"/>
</dbReference>
<dbReference type="GO" id="GO:0030513">
    <property type="term" value="P:positive regulation of BMP signaling pathway"/>
    <property type="evidence" value="ECO:0007669"/>
    <property type="project" value="UniProtKB-ARBA"/>
</dbReference>
<evidence type="ECO:0000256" key="21">
    <source>
        <dbReference type="SAM" id="MobiDB-lite"/>
    </source>
</evidence>
<accession>A0AAJ6YWT1</accession>
<dbReference type="PROSITE" id="PS01187">
    <property type="entry name" value="EGF_CA"/>
    <property type="match status" value="2"/>
</dbReference>
<dbReference type="CDD" id="cd00054">
    <property type="entry name" value="EGF_CA"/>
    <property type="match status" value="2"/>
</dbReference>
<comment type="caution">
    <text evidence="18">Lacks conserved residue(s) required for the propagation of feature annotation.</text>
</comment>
<dbReference type="PIRSF" id="PIRSF001199">
    <property type="entry name" value="BMP_1/tolloid-like"/>
    <property type="match status" value="1"/>
</dbReference>
<evidence type="ECO:0000256" key="6">
    <source>
        <dbReference type="ARBA" id="ARBA00022723"/>
    </source>
</evidence>
<feature type="chain" id="PRO_5042315635" description="Metalloendopeptidase" evidence="20">
    <location>
        <begin position="22"/>
        <end position="1227"/>
    </location>
</feature>
<keyword evidence="7 20" id="KW-0732">Signal</keyword>
<dbReference type="CDD" id="cd00041">
    <property type="entry name" value="CUB"/>
    <property type="match status" value="5"/>
</dbReference>
<evidence type="ECO:0000256" key="10">
    <source>
        <dbReference type="ARBA" id="ARBA00022833"/>
    </source>
</evidence>
<dbReference type="GO" id="GO:0032927">
    <property type="term" value="P:positive regulation of activin receptor signaling pathway"/>
    <property type="evidence" value="ECO:0007669"/>
    <property type="project" value="UniProtKB-ARBA"/>
</dbReference>
<feature type="binding site" evidence="16 19">
    <location>
        <position position="444"/>
    </location>
    <ligand>
        <name>Zn(2+)</name>
        <dbReference type="ChEBI" id="CHEBI:29105"/>
        <note>catalytic</note>
    </ligand>
</feature>
<dbReference type="PRINTS" id="PR00480">
    <property type="entry name" value="ASTACIN"/>
</dbReference>
<dbReference type="FunFam" id="2.10.25.10:FF:000240">
    <property type="entry name" value="Vitamin K-dependent protein S"/>
    <property type="match status" value="1"/>
</dbReference>
<dbReference type="Pfam" id="PF00431">
    <property type="entry name" value="CUB"/>
    <property type="match status" value="5"/>
</dbReference>
<dbReference type="FunFam" id="3.40.390.10:FF:000004">
    <property type="entry name" value="Metalloendopeptidase"/>
    <property type="match status" value="1"/>
</dbReference>
<evidence type="ECO:0000256" key="20">
    <source>
        <dbReference type="RuleBase" id="RU361183"/>
    </source>
</evidence>
<feature type="disulfide bond" evidence="19">
    <location>
        <begin position="404"/>
        <end position="426"/>
    </location>
</feature>
<dbReference type="InterPro" id="IPR000152">
    <property type="entry name" value="EGF-type_Asp/Asn_hydroxyl_site"/>
</dbReference>
<keyword evidence="13 17" id="KW-1015">Disulfide bond</keyword>
<dbReference type="InterPro" id="IPR000742">
    <property type="entry name" value="EGF"/>
</dbReference>
<feature type="disulfide bond" evidence="19">
    <location>
        <begin position="406"/>
        <end position="407"/>
    </location>
</feature>
<dbReference type="GO" id="GO:0048731">
    <property type="term" value="P:system development"/>
    <property type="evidence" value="ECO:0007669"/>
    <property type="project" value="UniProtKB-ARBA"/>
</dbReference>
<dbReference type="KEGG" id="csol:105368476"/>
<evidence type="ECO:0000256" key="16">
    <source>
        <dbReference type="PIRSR" id="PIRSR001199-2"/>
    </source>
</evidence>
<dbReference type="CDD" id="cd04281">
    <property type="entry name" value="ZnMc_BMP1_TLD"/>
    <property type="match status" value="1"/>
</dbReference>
<evidence type="ECO:0000259" key="24">
    <source>
        <dbReference type="PROSITE" id="PS51864"/>
    </source>
</evidence>
<feature type="signal peptide" evidence="20">
    <location>
        <begin position="1"/>
        <end position="21"/>
    </location>
</feature>
<dbReference type="InterPro" id="IPR001881">
    <property type="entry name" value="EGF-like_Ca-bd_dom"/>
</dbReference>
<keyword evidence="11 19" id="KW-0482">Metalloprotease</keyword>
<protein>
    <recommendedName>
        <fullName evidence="20">Metalloendopeptidase</fullName>
        <ecNumber evidence="20">3.4.24.-</ecNumber>
    </recommendedName>
</protein>
<keyword evidence="8" id="KW-0677">Repeat</keyword>
<dbReference type="SMART" id="SM00235">
    <property type="entry name" value="ZnMc"/>
    <property type="match status" value="1"/>
</dbReference>
<feature type="binding site" evidence="16 19">
    <location>
        <position position="434"/>
    </location>
    <ligand>
        <name>Zn(2+)</name>
        <dbReference type="ChEBI" id="CHEBI:29105"/>
        <note>catalytic</note>
    </ligand>
</feature>
<evidence type="ECO:0000256" key="5">
    <source>
        <dbReference type="ARBA" id="ARBA00022670"/>
    </source>
</evidence>
<dbReference type="InterPro" id="IPR049883">
    <property type="entry name" value="NOTCH1_EGF-like"/>
</dbReference>
<evidence type="ECO:0000256" key="2">
    <source>
        <dbReference type="ARBA" id="ARBA00022473"/>
    </source>
</evidence>
<dbReference type="PROSITE" id="PS50026">
    <property type="entry name" value="EGF_3"/>
    <property type="match status" value="2"/>
</dbReference>
<dbReference type="GO" id="GO:0016485">
    <property type="term" value="P:protein processing"/>
    <property type="evidence" value="ECO:0007669"/>
    <property type="project" value="UniProtKB-ARBA"/>
</dbReference>
<dbReference type="InterPro" id="IPR024079">
    <property type="entry name" value="MetalloPept_cat_dom_sf"/>
</dbReference>